<sequence length="130" mass="12921">MRSDMDERDDDSLHAAFQALLVARPEPPLPGVVDAAVTGGRRIRRRRVVLAAAGTLAVVACTVTVATTLSGSDAGRGPRPVAPAATPPATPGPTTAAPEDGRAQPADGTATDGGAAGQDPTDGAEPAHTP</sequence>
<reference evidence="3" key="2">
    <citation type="submission" date="2020-09" db="EMBL/GenBank/DDBJ databases">
        <authorList>
            <person name="Sun Q."/>
            <person name="Ohkuma M."/>
        </authorList>
    </citation>
    <scope>NUCLEOTIDE SEQUENCE</scope>
    <source>
        <strain evidence="3">JCM 4790</strain>
    </source>
</reference>
<feature type="compositionally biased region" description="Low complexity" evidence="1">
    <location>
        <begin position="68"/>
        <end position="84"/>
    </location>
</feature>
<dbReference type="Proteomes" id="UP000619244">
    <property type="component" value="Unassembled WGS sequence"/>
</dbReference>
<proteinExistence type="predicted"/>
<evidence type="ECO:0000256" key="2">
    <source>
        <dbReference type="SAM" id="Phobius"/>
    </source>
</evidence>
<keyword evidence="2" id="KW-0812">Transmembrane</keyword>
<feature type="compositionally biased region" description="Low complexity" evidence="1">
    <location>
        <begin position="92"/>
        <end position="124"/>
    </location>
</feature>
<evidence type="ECO:0000313" key="3">
    <source>
        <dbReference type="EMBL" id="GGY18752.1"/>
    </source>
</evidence>
<keyword evidence="2" id="KW-1133">Transmembrane helix</keyword>
<keyword evidence="2" id="KW-0472">Membrane</keyword>
<evidence type="ECO:0000313" key="4">
    <source>
        <dbReference type="Proteomes" id="UP000619244"/>
    </source>
</evidence>
<comment type="caution">
    <text evidence="3">The sequence shown here is derived from an EMBL/GenBank/DDBJ whole genome shotgun (WGS) entry which is preliminary data.</text>
</comment>
<accession>A0A918UA13</accession>
<gene>
    <name evidence="3" type="ORF">GCM10010358_82310</name>
</gene>
<keyword evidence="4" id="KW-1185">Reference proteome</keyword>
<organism evidence="3 4">
    <name type="scientific">Streptomyces minutiscleroticus</name>
    <dbReference type="NCBI Taxonomy" id="68238"/>
    <lineage>
        <taxon>Bacteria</taxon>
        <taxon>Bacillati</taxon>
        <taxon>Actinomycetota</taxon>
        <taxon>Actinomycetes</taxon>
        <taxon>Kitasatosporales</taxon>
        <taxon>Streptomycetaceae</taxon>
        <taxon>Streptomyces</taxon>
    </lineage>
</organism>
<dbReference type="AlphaFoldDB" id="A0A918UA13"/>
<protein>
    <submittedName>
        <fullName evidence="3">Uncharacterized protein</fullName>
    </submittedName>
</protein>
<dbReference type="EMBL" id="BMVU01000133">
    <property type="protein sequence ID" value="GGY18752.1"/>
    <property type="molecule type" value="Genomic_DNA"/>
</dbReference>
<name>A0A918UA13_9ACTN</name>
<reference evidence="3" key="1">
    <citation type="journal article" date="2014" name="Int. J. Syst. Evol. Microbiol.">
        <title>Complete genome sequence of Corynebacterium casei LMG S-19264T (=DSM 44701T), isolated from a smear-ripened cheese.</title>
        <authorList>
            <consortium name="US DOE Joint Genome Institute (JGI-PGF)"/>
            <person name="Walter F."/>
            <person name="Albersmeier A."/>
            <person name="Kalinowski J."/>
            <person name="Ruckert C."/>
        </authorList>
    </citation>
    <scope>NUCLEOTIDE SEQUENCE</scope>
    <source>
        <strain evidence="3">JCM 4790</strain>
    </source>
</reference>
<evidence type="ECO:0000256" key="1">
    <source>
        <dbReference type="SAM" id="MobiDB-lite"/>
    </source>
</evidence>
<feature type="region of interest" description="Disordered" evidence="1">
    <location>
        <begin position="68"/>
        <end position="130"/>
    </location>
</feature>
<feature type="transmembrane region" description="Helical" evidence="2">
    <location>
        <begin position="48"/>
        <end position="69"/>
    </location>
</feature>